<dbReference type="InterPro" id="IPR004499">
    <property type="entry name" value="Pro-tRNA-ligase_IIa_arc-type"/>
</dbReference>
<sequence length="532" mass="59190">MMILYNDKSVAPPYEFSTDVDEKNEHQVNALVSNLLEDLKTHTHSEVTTEELRDNAHKPEWHQERAEELRLFEEICSFDDSVLTFALQMGSKLSMVEIRAFPTPPPKPPDRSSYGVFLQSSFTITTQFLPPQAPTVLQRYMTLALLPWPFDSRLAVVGRGSNGPAVAQQVSNTPLKLGTIFANIKIELRFDLISKCLGKSIYGIQRLSSFRMAVTEVKSKKPAPAKNQYGGGGGGKKKEVKKETGLVVVNSEMIEYYDISGCYILRPWAMSIWEIMKMNALMRRREMAFFDPEIKKMEIKNYYFPVFVSPSVLEKEKDHIEGYGTEGFFISSLSSPSVLLAPVQPPIMVRRRGRPPKTPSSSAKKTPDKQTTVEEEHVRIDLRLSNEETLADIDNLSPKKVEVLLRNLESLRARISSKLLVEEKVDEGMAGIGDGAISGAKSGANSSKGTDVAKLDASDAGAVGDSDHSLALVKGTYLNIQRAGGFKFLNMCTQAADFLDIVQQSLVTVWFIGHRIPDFGNLHFAHGRGLDL</sequence>
<accession>A0AAN9F0S6</accession>
<evidence type="ECO:0000313" key="2">
    <source>
        <dbReference type="EMBL" id="KAK7266509.1"/>
    </source>
</evidence>
<dbReference type="GO" id="GO:0006433">
    <property type="term" value="P:prolyl-tRNA aminoacylation"/>
    <property type="evidence" value="ECO:0007669"/>
    <property type="project" value="InterPro"/>
</dbReference>
<dbReference type="PANTHER" id="PTHR43382">
    <property type="entry name" value="PROLYL-TRNA SYNTHETASE"/>
    <property type="match status" value="1"/>
</dbReference>
<dbReference type="GO" id="GO:0005737">
    <property type="term" value="C:cytoplasm"/>
    <property type="evidence" value="ECO:0007669"/>
    <property type="project" value="InterPro"/>
</dbReference>
<dbReference type="AlphaFoldDB" id="A0AAN9F0S6"/>
<proteinExistence type="predicted"/>
<feature type="compositionally biased region" description="Basic and acidic residues" evidence="1">
    <location>
        <begin position="365"/>
        <end position="375"/>
    </location>
</feature>
<comment type="caution">
    <text evidence="2">The sequence shown here is derived from an EMBL/GenBank/DDBJ whole genome shotgun (WGS) entry which is preliminary data.</text>
</comment>
<dbReference type="GO" id="GO:0005524">
    <property type="term" value="F:ATP binding"/>
    <property type="evidence" value="ECO:0007669"/>
    <property type="project" value="InterPro"/>
</dbReference>
<gene>
    <name evidence="2" type="ORF">RIF29_19153</name>
</gene>
<dbReference type="Gene3D" id="3.30.930.10">
    <property type="entry name" value="Bira Bifunctional Protein, Domain 2"/>
    <property type="match status" value="1"/>
</dbReference>
<dbReference type="EMBL" id="JAYWIO010000004">
    <property type="protein sequence ID" value="KAK7266509.1"/>
    <property type="molecule type" value="Genomic_DNA"/>
</dbReference>
<keyword evidence="3" id="KW-1185">Reference proteome</keyword>
<name>A0AAN9F0S6_CROPI</name>
<protein>
    <submittedName>
        <fullName evidence="2">Uncharacterized protein</fullName>
    </submittedName>
</protein>
<dbReference type="Proteomes" id="UP001372338">
    <property type="component" value="Unassembled WGS sequence"/>
</dbReference>
<evidence type="ECO:0000256" key="1">
    <source>
        <dbReference type="SAM" id="MobiDB-lite"/>
    </source>
</evidence>
<organism evidence="2 3">
    <name type="scientific">Crotalaria pallida</name>
    <name type="common">Smooth rattlebox</name>
    <name type="synonym">Crotalaria striata</name>
    <dbReference type="NCBI Taxonomy" id="3830"/>
    <lineage>
        <taxon>Eukaryota</taxon>
        <taxon>Viridiplantae</taxon>
        <taxon>Streptophyta</taxon>
        <taxon>Embryophyta</taxon>
        <taxon>Tracheophyta</taxon>
        <taxon>Spermatophyta</taxon>
        <taxon>Magnoliopsida</taxon>
        <taxon>eudicotyledons</taxon>
        <taxon>Gunneridae</taxon>
        <taxon>Pentapetalae</taxon>
        <taxon>rosids</taxon>
        <taxon>fabids</taxon>
        <taxon>Fabales</taxon>
        <taxon>Fabaceae</taxon>
        <taxon>Papilionoideae</taxon>
        <taxon>50 kb inversion clade</taxon>
        <taxon>genistoids sensu lato</taxon>
        <taxon>core genistoids</taxon>
        <taxon>Crotalarieae</taxon>
        <taxon>Crotalaria</taxon>
    </lineage>
</organism>
<dbReference type="GO" id="GO:0017101">
    <property type="term" value="C:aminoacyl-tRNA synthetase multienzyme complex"/>
    <property type="evidence" value="ECO:0007669"/>
    <property type="project" value="TreeGrafter"/>
</dbReference>
<dbReference type="InterPro" id="IPR045864">
    <property type="entry name" value="aa-tRNA-synth_II/BPL/LPL"/>
</dbReference>
<dbReference type="SUPFAM" id="SSF55681">
    <property type="entry name" value="Class II aaRS and biotin synthetases"/>
    <property type="match status" value="1"/>
</dbReference>
<feature type="region of interest" description="Disordered" evidence="1">
    <location>
        <begin position="349"/>
        <end position="375"/>
    </location>
</feature>
<dbReference type="GO" id="GO:0004827">
    <property type="term" value="F:proline-tRNA ligase activity"/>
    <property type="evidence" value="ECO:0007669"/>
    <property type="project" value="InterPro"/>
</dbReference>
<evidence type="ECO:0000313" key="3">
    <source>
        <dbReference type="Proteomes" id="UP001372338"/>
    </source>
</evidence>
<dbReference type="PANTHER" id="PTHR43382:SF2">
    <property type="entry name" value="BIFUNCTIONAL GLUTAMATE_PROLINE--TRNA LIGASE"/>
    <property type="match status" value="1"/>
</dbReference>
<reference evidence="2 3" key="1">
    <citation type="submission" date="2024-01" db="EMBL/GenBank/DDBJ databases">
        <title>The genomes of 5 underutilized Papilionoideae crops provide insights into root nodulation and disease resistanc.</title>
        <authorList>
            <person name="Yuan L."/>
        </authorList>
    </citation>
    <scope>NUCLEOTIDE SEQUENCE [LARGE SCALE GENOMIC DNA]</scope>
    <source>
        <strain evidence="2">ZHUSHIDOU_FW_LH</strain>
        <tissue evidence="2">Leaf</tissue>
    </source>
</reference>